<gene>
    <name evidence="7" type="primary">LOC101238750</name>
</gene>
<dbReference type="PANTHER" id="PTHR14919">
    <property type="entry name" value="KPL2-RELATED"/>
    <property type="match status" value="1"/>
</dbReference>
<evidence type="ECO:0000256" key="1">
    <source>
        <dbReference type="SAM" id="Coils"/>
    </source>
</evidence>
<evidence type="ECO:0000256" key="2">
    <source>
        <dbReference type="SAM" id="MobiDB-lite"/>
    </source>
</evidence>
<reference evidence="7" key="1">
    <citation type="submission" date="2025-08" db="UniProtKB">
        <authorList>
            <consortium name="RefSeq"/>
        </authorList>
    </citation>
    <scope>IDENTIFICATION</scope>
</reference>
<organism evidence="6 7">
    <name type="scientific">Hydra vulgaris</name>
    <name type="common">Hydra</name>
    <name type="synonym">Hydra attenuata</name>
    <dbReference type="NCBI Taxonomy" id="6087"/>
    <lineage>
        <taxon>Eukaryota</taxon>
        <taxon>Metazoa</taxon>
        <taxon>Cnidaria</taxon>
        <taxon>Hydrozoa</taxon>
        <taxon>Hydroidolina</taxon>
        <taxon>Anthoathecata</taxon>
        <taxon>Aplanulata</taxon>
        <taxon>Hydridae</taxon>
        <taxon>Hydra</taxon>
    </lineage>
</organism>
<dbReference type="GeneID" id="101238750"/>
<dbReference type="Gene3D" id="3.40.50.300">
    <property type="entry name" value="P-loop containing nucleotide triphosphate hydrolases"/>
    <property type="match status" value="1"/>
</dbReference>
<evidence type="ECO:0000313" key="7">
    <source>
        <dbReference type="RefSeq" id="XP_065657816.1"/>
    </source>
</evidence>
<evidence type="ECO:0000259" key="3">
    <source>
        <dbReference type="Pfam" id="PF06294"/>
    </source>
</evidence>
<dbReference type="Proteomes" id="UP001652625">
    <property type="component" value="Chromosome 07"/>
</dbReference>
<sequence length="1716" mass="198419">MSDILCKWLNDDVKLSRQVCPLNLEESFANGFLIGELLSHYGVQENFREFSKSFTSEAIVNNFTRLHNTLLLLEINFDSNMAKQIIDEKPGIIANLLYELFIKLGKKCNSGKMNDIMVALRAHGLLKIDPLKTKIFKEHLRSLLPRQVDKDLKKLTETHKNKIKLKEEEILKSQLEEELRQKSLKQKVRQENLQKSWLMRKKQDKIMLKVWEATQNTTPQYPIKEKFQISPKMGKQEEVVNEANSMHDSIQKFEKDFESFLITDQPDKLKQVDTDIEQFLNSFSKNEIKEYIKPEESLKYVSEIRQRINENSKAKKEREKRRRSVLIEQFKTHQLHQDNDRDEALLRRLAVQTEMEKKIVAQLTNLKKEKEIMKNNRLELERQYSKRRQKEFQEALDREAEFCRLDKIKYAEEVRKQQEIHDEIVKIKALEKHEKHCKICKEIVFDIIDLVCKVGEYRQITENHVPAKVIRDWKTLFCNCKPLYEERLNEDNTECDLKMILIEKKQTLLDEKEFNEYKNYLGEWELLTNLKPADAMFKPADNQILGFILKRVYLLVNPPAPPPALPEFPSFPIKVCLQGKSFSGKSSVAEYFSKSHRVVVLNIKNIIDDYLQIWKKSIDNSLIMKNEDSVNIPNPDDIQQPAQQADIKASPPAQQADIKASPPAQQADIKASPPAQQADIKASQPAQQAVQLEDLKSASLREPQGVQQPALQQELQLVQEGKLQSPPETEKQLTTEAKLGKQIALCLQNGQALHDQLLVDVLLCKIHGLPEGTGWIIDGFPVTLQQAQTFENGLSGYVVPIQNVAGLKEDKKTKKFKLASDPIPPPPPKAPVSGLDIVIFLDVSDEVILKRAQGRVTNQNTGEDFHIEFKPPLESCYSKMNQNFVPVVDPSNEKEQILVRLNAFQANWSKLEKWFNQFNIVCTIDASVEQDAVALNVERVIEETMKKIQDLKSQLENANSLENKQNASIEEKKELIISDLTSSLIESSKPVFVDQPIDKEIAEIILNNWIFIEDTYIMLIKQIFRKIRTQCFIIDRYFYDRRDAFKEFLKKPDVKQIFITQWQEEYNTFPEDMRNDEECKAELHQRVDDLCERLWEISDMRKDEAEKELLSIIEDGWLQDNAGFLLNHYISLMQIEINRYQHTCYILREYYNAMEKDKSKGNPFNIKEFTSLPLLEISDGRKEQKNEFDKKVSAKSDVKKSQVKISQRGAQQISQYSAKEDIESNELEIKILNEAMHKALITIEQQKNLDTLVEDSAKKKVISSPKGTKKSAEKKNKKNKQSPTVETPILNEEEIKENCLLQLRKEEYQKAITIEGDIFKMRIESINSHGTSILKSLKGKADACYKDMDKWLGERFLQEMESIKKMCGLLKSAIESEQLLTNAIVLEGTDFYVDEEVKVFNPPVKENQESFLTKEIVAPSVFLCSQLLELCRQFKEISSDGFVSSKLFSSLISCASTCNFGIDYVAEKWKNLSLSTIEKITDAVSANTEYVNWKSFLLSISEPYPLPTAIDLKKALDDFLEIDQARLGVLCKTDYDKIQLWFDKCQPNIEISSLRLNSIRELFFEIFSSKTLDTINYTEMLLHFSACSDSVYGVFLALCIVTCQNPPNESFLCNDNSDDFFVSIDDLIKVLHFGEPDVGCGHRFNLKVDKVEESKLRFCEIFKEIGFGENERVSIKRLYAHADIKNMIDSCKKYLKLNILELVSKEERVLTPEKFF</sequence>
<evidence type="ECO:0000259" key="5">
    <source>
        <dbReference type="Pfam" id="PF24082"/>
    </source>
</evidence>
<keyword evidence="7" id="KW-0282">Flagellum</keyword>
<feature type="domain" description="CH-like" evidence="3">
    <location>
        <begin position="5"/>
        <end position="101"/>
    </location>
</feature>
<evidence type="ECO:0000259" key="4">
    <source>
        <dbReference type="Pfam" id="PF22946"/>
    </source>
</evidence>
<keyword evidence="7" id="KW-0966">Cell projection</keyword>
<keyword evidence="7" id="KW-0969">Cilium</keyword>
<dbReference type="InterPro" id="IPR056199">
    <property type="entry name" value="SPEF2_C"/>
</dbReference>
<dbReference type="PANTHER" id="PTHR14919:SF0">
    <property type="entry name" value="SPERM FLAGELLAR PROTEIN 2"/>
    <property type="match status" value="1"/>
</dbReference>
<feature type="region of interest" description="Disordered" evidence="2">
    <location>
        <begin position="1260"/>
        <end position="1289"/>
    </location>
</feature>
<dbReference type="Pfam" id="PF22946">
    <property type="entry name" value="SPEF2_D5"/>
    <property type="match status" value="1"/>
</dbReference>
<dbReference type="RefSeq" id="XP_065657816.1">
    <property type="nucleotide sequence ID" value="XM_065801744.1"/>
</dbReference>
<dbReference type="Pfam" id="PF06294">
    <property type="entry name" value="CH_2"/>
    <property type="match status" value="1"/>
</dbReference>
<dbReference type="InterPro" id="IPR010441">
    <property type="entry name" value="CH_2"/>
</dbReference>
<name>A0ABM4C871_HYDVU</name>
<dbReference type="InterPro" id="IPR052634">
    <property type="entry name" value="Sperm_flagellar-bone_growth"/>
</dbReference>
<dbReference type="SUPFAM" id="SSF52540">
    <property type="entry name" value="P-loop containing nucleoside triphosphate hydrolases"/>
    <property type="match status" value="1"/>
</dbReference>
<feature type="domain" description="CPC1/SPEF2" evidence="4">
    <location>
        <begin position="350"/>
        <end position="482"/>
    </location>
</feature>
<feature type="coiled-coil region" evidence="1">
    <location>
        <begin position="356"/>
        <end position="383"/>
    </location>
</feature>
<keyword evidence="1" id="KW-0175">Coiled coil</keyword>
<feature type="domain" description="SPEF2 C-terminal" evidence="5">
    <location>
        <begin position="1422"/>
        <end position="1604"/>
    </location>
</feature>
<dbReference type="Pfam" id="PF24082">
    <property type="entry name" value="SPEF2_C"/>
    <property type="match status" value="1"/>
</dbReference>
<feature type="region of interest" description="Disordered" evidence="2">
    <location>
        <begin position="630"/>
        <end position="687"/>
    </location>
</feature>
<dbReference type="InterPro" id="IPR036872">
    <property type="entry name" value="CH_dom_sf"/>
</dbReference>
<dbReference type="Pfam" id="PF00406">
    <property type="entry name" value="ADK"/>
    <property type="match status" value="1"/>
</dbReference>
<keyword evidence="6" id="KW-1185">Reference proteome</keyword>
<dbReference type="Gene3D" id="1.10.418.10">
    <property type="entry name" value="Calponin-like domain"/>
    <property type="match status" value="1"/>
</dbReference>
<dbReference type="InterPro" id="IPR054517">
    <property type="entry name" value="SPEF2_D5"/>
</dbReference>
<accession>A0ABM4C871</accession>
<proteinExistence type="predicted"/>
<protein>
    <submittedName>
        <fullName evidence="7">Sperm flagellar protein 2 isoform X4</fullName>
    </submittedName>
</protein>
<evidence type="ECO:0000313" key="6">
    <source>
        <dbReference type="Proteomes" id="UP001652625"/>
    </source>
</evidence>
<feature type="coiled-coil region" evidence="1">
    <location>
        <begin position="934"/>
        <end position="972"/>
    </location>
</feature>
<feature type="compositionally biased region" description="Low complexity" evidence="2">
    <location>
        <begin position="632"/>
        <end position="649"/>
    </location>
</feature>
<dbReference type="InterPro" id="IPR027417">
    <property type="entry name" value="P-loop_NTPase"/>
</dbReference>